<evidence type="ECO:0000256" key="6">
    <source>
        <dbReference type="PROSITE-ProRule" id="PRU00560"/>
    </source>
</evidence>
<dbReference type="EC" id="3.6.1.-" evidence="8"/>
<dbReference type="KEGG" id="pbo:PACID_03290"/>
<dbReference type="Gene3D" id="1.10.10.160">
    <property type="match status" value="1"/>
</dbReference>
<dbReference type="Proteomes" id="UP000000214">
    <property type="component" value="Chromosome"/>
</dbReference>
<dbReference type="SUPFAM" id="SSF52540">
    <property type="entry name" value="P-loop containing nucleoside triphosphate hydrolases"/>
    <property type="match status" value="1"/>
</dbReference>
<dbReference type="Pfam" id="PF00580">
    <property type="entry name" value="UvrD-helicase"/>
    <property type="match status" value="1"/>
</dbReference>
<keyword evidence="2 6" id="KW-0378">Hydrolase</keyword>
<evidence type="ECO:0000259" key="7">
    <source>
        <dbReference type="PROSITE" id="PS51198"/>
    </source>
</evidence>
<dbReference type="Gene3D" id="3.40.50.300">
    <property type="entry name" value="P-loop containing nucleotide triphosphate hydrolases"/>
    <property type="match status" value="2"/>
</dbReference>
<evidence type="ECO:0000256" key="4">
    <source>
        <dbReference type="ARBA" id="ARBA00022840"/>
    </source>
</evidence>
<evidence type="ECO:0000313" key="8">
    <source>
        <dbReference type="EMBL" id="AFV88178.1"/>
    </source>
</evidence>
<dbReference type="InterPro" id="IPR014016">
    <property type="entry name" value="UvrD-like_ATP-bd"/>
</dbReference>
<keyword evidence="1 6" id="KW-0547">Nucleotide-binding</keyword>
<dbReference type="GO" id="GO:0005524">
    <property type="term" value="F:ATP binding"/>
    <property type="evidence" value="ECO:0007669"/>
    <property type="project" value="UniProtKB-UniRule"/>
</dbReference>
<dbReference type="InterPro" id="IPR013986">
    <property type="entry name" value="DExx_box_DNA_helicase_dom_sf"/>
</dbReference>
<dbReference type="GO" id="GO:0016787">
    <property type="term" value="F:hydrolase activity"/>
    <property type="evidence" value="ECO:0007669"/>
    <property type="project" value="UniProtKB-UniRule"/>
</dbReference>
<dbReference type="InterPro" id="IPR027417">
    <property type="entry name" value="P-loop_NTPase"/>
</dbReference>
<dbReference type="eggNOG" id="COG0210">
    <property type="taxonomic scope" value="Bacteria"/>
</dbReference>
<reference evidence="8 9" key="1">
    <citation type="journal article" date="2012" name="BMC Genomics">
        <title>The genome sequence of Propionibacterium acidipropionici provides insights into its biotechnological and industrial potential.</title>
        <authorList>
            <person name="Parizzi L.P."/>
            <person name="Grassi M.C."/>
            <person name="Llerena L.A."/>
            <person name="Carazzolle M.F."/>
            <person name="Queiroz V.L."/>
            <person name="Lunardi I."/>
            <person name="Zeidler A.F."/>
            <person name="Teixeira P.J."/>
            <person name="Mieczkowski P."/>
            <person name="Rincones J."/>
            <person name="Pereira G.A."/>
        </authorList>
    </citation>
    <scope>NUCLEOTIDE SEQUENCE [LARGE SCALE GENOMIC DNA]</scope>
    <source>
        <strain evidence="9">ATCC 4875 / DSM 20272 / JCM 6432 / NBRC 12425 / NCIMB 8070</strain>
    </source>
</reference>
<dbReference type="STRING" id="1171373.PACID_03290"/>
<organism evidence="8 9">
    <name type="scientific">Acidipropionibacterium acidipropionici (strain ATCC 4875 / DSM 20272 / JCM 6432 / NBRC 12425 / NCIMB 8070 / 4)</name>
    <name type="common">Propionibacterium acidipropionici</name>
    <dbReference type="NCBI Taxonomy" id="1171373"/>
    <lineage>
        <taxon>Bacteria</taxon>
        <taxon>Bacillati</taxon>
        <taxon>Actinomycetota</taxon>
        <taxon>Actinomycetes</taxon>
        <taxon>Propionibacteriales</taxon>
        <taxon>Propionibacteriaceae</taxon>
        <taxon>Acidipropionibacterium</taxon>
    </lineage>
</organism>
<dbReference type="GO" id="GO:0043138">
    <property type="term" value="F:3'-5' DNA helicase activity"/>
    <property type="evidence" value="ECO:0007669"/>
    <property type="project" value="TreeGrafter"/>
</dbReference>
<feature type="binding site" evidence="6">
    <location>
        <begin position="23"/>
        <end position="30"/>
    </location>
    <ligand>
        <name>ATP</name>
        <dbReference type="ChEBI" id="CHEBI:30616"/>
    </ligand>
</feature>
<dbReference type="PANTHER" id="PTHR11070">
    <property type="entry name" value="UVRD / RECB / PCRA DNA HELICASE FAMILY MEMBER"/>
    <property type="match status" value="1"/>
</dbReference>
<evidence type="ECO:0000256" key="3">
    <source>
        <dbReference type="ARBA" id="ARBA00022806"/>
    </source>
</evidence>
<sequence length="557" mass="61669">MVTPTAAQVQIRDHEGLSLRVAAPAGCGKTEALALRVAGLISRGVASGPRRILVMTFSNRARDNIRDRLQSYVPLSVLRDSVSLTNFHGLSARIFRAHGRVIGLDPEMVLPESDWVREQCFRWRWGWDKIKPSENALRLAKQQALDDAEVERFLRAHDSNGALQLERQRLAEKRLTYDDLPRVAELLLNDDAVASLYRNHFSAVIVDEFQDLTPQQLRIVNRIGLGKTTYAGDLAQGIYSFAGAQPARVERAIRLECADAIELSESHRSSPAVLSMVNSLRELTGGAKLTSACPESWPGGGLAAGVVFKDPEEEGRWAVEFSRYILARAPRQRIAIICRNGPRRKAVDTLAKMSGLPVYIWDDGMLDTETARLVKGMLGRLDSDKAVAAADPLQYLRDAINFDAIVDIDTRRPLYDALVWCLGKLRDGNTPIQIRNRIGVGGQETLLTAAGLHLLSGHVGKGQQFDWVVAVGVEDGVIPDWRSNEEAEKMEDARVLSVMLSRARIGVVVTFATQVADNSGRLRSRKGSPFLQQLKTALPTDEAGVHRFLESRDWDSM</sequence>
<dbReference type="RefSeq" id="WP_015069095.1">
    <property type="nucleotide sequence ID" value="NC_019395.1"/>
</dbReference>
<dbReference type="PANTHER" id="PTHR11070:SF2">
    <property type="entry name" value="ATP-DEPENDENT DNA HELICASE SRS2"/>
    <property type="match status" value="1"/>
</dbReference>
<dbReference type="EMBL" id="CP003493">
    <property type="protein sequence ID" value="AFV88178.1"/>
    <property type="molecule type" value="Genomic_DNA"/>
</dbReference>
<feature type="domain" description="UvrD-like helicase ATP-binding" evidence="7">
    <location>
        <begin position="2"/>
        <end position="270"/>
    </location>
</feature>
<dbReference type="GO" id="GO:0000725">
    <property type="term" value="P:recombinational repair"/>
    <property type="evidence" value="ECO:0007669"/>
    <property type="project" value="TreeGrafter"/>
</dbReference>
<keyword evidence="3 6" id="KW-0347">Helicase</keyword>
<evidence type="ECO:0000313" key="9">
    <source>
        <dbReference type="Proteomes" id="UP000000214"/>
    </source>
</evidence>
<accession>K7RTE7</accession>
<gene>
    <name evidence="8" type="ordered locus">PACID_03290</name>
</gene>
<dbReference type="AlphaFoldDB" id="K7RTE7"/>
<keyword evidence="5" id="KW-0238">DNA-binding</keyword>
<evidence type="ECO:0000256" key="1">
    <source>
        <dbReference type="ARBA" id="ARBA00022741"/>
    </source>
</evidence>
<dbReference type="InterPro" id="IPR000212">
    <property type="entry name" value="DNA_helicase_UvrD/REP"/>
</dbReference>
<dbReference type="GO" id="GO:0003677">
    <property type="term" value="F:DNA binding"/>
    <property type="evidence" value="ECO:0007669"/>
    <property type="project" value="UniProtKB-KW"/>
</dbReference>
<dbReference type="PROSITE" id="PS51198">
    <property type="entry name" value="UVRD_HELICASE_ATP_BIND"/>
    <property type="match status" value="1"/>
</dbReference>
<keyword evidence="4 6" id="KW-0067">ATP-binding</keyword>
<dbReference type="PATRIC" id="fig|1171373.8.peg.328"/>
<name>K7RTE7_ACIA4</name>
<dbReference type="HOGENOM" id="CLU_004585_6_1_11"/>
<protein>
    <submittedName>
        <fullName evidence="8">UvrD/REP helicase</fullName>
        <ecNumber evidence="8">3.6.1.-</ecNumber>
    </submittedName>
</protein>
<proteinExistence type="predicted"/>
<evidence type="ECO:0000256" key="2">
    <source>
        <dbReference type="ARBA" id="ARBA00022801"/>
    </source>
</evidence>
<evidence type="ECO:0000256" key="5">
    <source>
        <dbReference type="ARBA" id="ARBA00023125"/>
    </source>
</evidence>